<keyword evidence="4" id="KW-1185">Reference proteome</keyword>
<keyword evidence="1" id="KW-0677">Repeat</keyword>
<dbReference type="Proteomes" id="UP000288168">
    <property type="component" value="Unassembled WGS sequence"/>
</dbReference>
<reference evidence="3 4" key="1">
    <citation type="submission" date="2017-06" db="EMBL/GenBank/DDBJ databases">
        <title>Comparative genomic analysis of Ambrosia Fusariam Clade fungi.</title>
        <authorList>
            <person name="Stajich J.E."/>
            <person name="Carrillo J."/>
            <person name="Kijimoto T."/>
            <person name="Eskalen A."/>
            <person name="O'Donnell K."/>
            <person name="Kasson M."/>
        </authorList>
    </citation>
    <scope>NUCLEOTIDE SEQUENCE [LARGE SCALE GENOMIC DNA]</scope>
    <source>
        <strain evidence="3 4">NRRL62584</strain>
    </source>
</reference>
<dbReference type="AlphaFoldDB" id="A0A428QTM5"/>
<dbReference type="Pfam" id="PF24883">
    <property type="entry name" value="NPHP3_N"/>
    <property type="match status" value="1"/>
</dbReference>
<evidence type="ECO:0000313" key="4">
    <source>
        <dbReference type="Proteomes" id="UP000288168"/>
    </source>
</evidence>
<name>A0A428QTM5_9HYPO</name>
<dbReference type="OrthoDB" id="5105065at2759"/>
<evidence type="ECO:0000259" key="2">
    <source>
        <dbReference type="Pfam" id="PF24883"/>
    </source>
</evidence>
<feature type="domain" description="Nephrocystin 3-like N-terminal" evidence="2">
    <location>
        <begin position="162"/>
        <end position="198"/>
    </location>
</feature>
<evidence type="ECO:0000313" key="3">
    <source>
        <dbReference type="EMBL" id="RSL68620.1"/>
    </source>
</evidence>
<organism evidence="3 4">
    <name type="scientific">Fusarium duplospermum</name>
    <dbReference type="NCBI Taxonomy" id="1325734"/>
    <lineage>
        <taxon>Eukaryota</taxon>
        <taxon>Fungi</taxon>
        <taxon>Dikarya</taxon>
        <taxon>Ascomycota</taxon>
        <taxon>Pezizomycotina</taxon>
        <taxon>Sordariomycetes</taxon>
        <taxon>Hypocreomycetidae</taxon>
        <taxon>Hypocreales</taxon>
        <taxon>Nectriaceae</taxon>
        <taxon>Fusarium</taxon>
        <taxon>Fusarium solani species complex</taxon>
    </lineage>
</organism>
<protein>
    <recommendedName>
        <fullName evidence="2">Nephrocystin 3-like N-terminal domain-containing protein</fullName>
    </recommendedName>
</protein>
<dbReference type="EMBL" id="NKCI01000016">
    <property type="protein sequence ID" value="RSL68620.1"/>
    <property type="molecule type" value="Genomic_DNA"/>
</dbReference>
<dbReference type="STRING" id="1325734.A0A428QTM5"/>
<accession>A0A428QTM5</accession>
<gene>
    <name evidence="3" type="ORF">CEP54_002727</name>
</gene>
<comment type="caution">
    <text evidence="3">The sequence shown here is derived from an EMBL/GenBank/DDBJ whole genome shotgun (WGS) entry which is preliminary data.</text>
</comment>
<evidence type="ECO:0000256" key="1">
    <source>
        <dbReference type="ARBA" id="ARBA00022737"/>
    </source>
</evidence>
<dbReference type="InterPro" id="IPR056884">
    <property type="entry name" value="NPHP3-like_N"/>
</dbReference>
<dbReference type="PANTHER" id="PTHR10039">
    <property type="entry name" value="AMELOGENIN"/>
    <property type="match status" value="1"/>
</dbReference>
<dbReference type="Gene3D" id="3.40.50.300">
    <property type="entry name" value="P-loop containing nucleotide triphosphate hydrolases"/>
    <property type="match status" value="1"/>
</dbReference>
<dbReference type="InterPro" id="IPR027417">
    <property type="entry name" value="P-loop_NTPase"/>
</dbReference>
<proteinExistence type="predicted"/>
<dbReference type="PANTHER" id="PTHR10039:SF5">
    <property type="entry name" value="NACHT DOMAIN-CONTAINING PROTEIN"/>
    <property type="match status" value="1"/>
</dbReference>
<sequence>MDPVTAFSLAGTILQFLDFGTRFAFVAHRLYRSGADAAVEYSDVTDMNNSLSVILPKLQVTSSDSDEGINLENLEDIKQLQRDLTKAIYEVEGGKNEGCQPPNIQLTESASQQVNSMFLASLQYDEMIYRESRISTAHGSTFLWVFRDSNVQNDQRPAMKWSHLREWLETENRLYWITGKAGSGKSTLMKFLCSSTAQEAPGDVPQDSISRDLYREQQSRCRPYLEKWAGTSELPVASF</sequence>